<keyword evidence="2" id="KW-0813">Transport</keyword>
<feature type="transmembrane region" description="Helical" evidence="7">
    <location>
        <begin position="51"/>
        <end position="72"/>
    </location>
</feature>
<dbReference type="Proteomes" id="UP000185511">
    <property type="component" value="Chromosome"/>
</dbReference>
<keyword evidence="9" id="KW-1185">Reference proteome</keyword>
<reference evidence="9" key="1">
    <citation type="submission" date="2016-06" db="EMBL/GenBank/DDBJ databases">
        <title>Complete genome sequence of Actinoalloteichus fjordicus DSM 46855 (=ADI127-17), type strain of the new species Actinoalloteichus fjordicus.</title>
        <authorList>
            <person name="Ruckert C."/>
            <person name="Nouioui I."/>
            <person name="Willmese J."/>
            <person name="van Wezel G."/>
            <person name="Klenk H.-P."/>
            <person name="Kalinowski J."/>
            <person name="Zotchev S.B."/>
        </authorList>
    </citation>
    <scope>NUCLEOTIDE SEQUENCE [LARGE SCALE GENOMIC DNA]</scope>
    <source>
        <strain evidence="9">ADI127-7</strain>
    </source>
</reference>
<dbReference type="RefSeq" id="WP_075743047.1">
    <property type="nucleotide sequence ID" value="NZ_CP016076.1"/>
</dbReference>
<sequence length="415" mass="42783">MSLANRLIDLRPLRSSRAFRELWLGSLLSGLGQQVASVAVLLQVWQLTHDPVWTGAIGLATAVPLLVFTFVGGSLADALDRRRLVLLTSVGQFLAALGLAVQAFSDTASLALVLGLVSVQAACGALGAPARRTMPTRLLVTGQVAAGVALQNIAFQASMLLGPALAGLILAEWGLTAAYLGQAVACGAALISIVRLPDLPPLGRPDRPGLRATIDGWRLVARRPELWGCFATDLAATLLAMPVALFPLVNEIRFDGDPRTLGLFLTAVAVGGIGAGLISGTVIRLRRSGVVQLVAAGTWGIALAVFGLAGPFWLAFVALVVAGAADTVSVVTRGAMVQLTTPDSHRGRVSAVEHVIGAAGPEVGNFRAGLVAGGTSAPFALVTGGLACVVVVAIVGMTNRPYRRFCLPTPEESGH</sequence>
<evidence type="ECO:0000256" key="6">
    <source>
        <dbReference type="ARBA" id="ARBA00023136"/>
    </source>
</evidence>
<feature type="transmembrane region" description="Helical" evidence="7">
    <location>
        <begin position="226"/>
        <end position="249"/>
    </location>
</feature>
<dbReference type="PANTHER" id="PTHR23513:SF9">
    <property type="entry name" value="ENTEROBACTIN EXPORTER ENTS"/>
    <property type="match status" value="1"/>
</dbReference>
<comment type="subcellular location">
    <subcellularLocation>
        <location evidence="1">Cell inner membrane</location>
        <topology evidence="1">Multi-pass membrane protein</topology>
    </subcellularLocation>
</comment>
<feature type="transmembrane region" description="Helical" evidence="7">
    <location>
        <begin position="261"/>
        <end position="283"/>
    </location>
</feature>
<feature type="transmembrane region" description="Helical" evidence="7">
    <location>
        <begin position="21"/>
        <end position="45"/>
    </location>
</feature>
<evidence type="ECO:0000256" key="1">
    <source>
        <dbReference type="ARBA" id="ARBA00004429"/>
    </source>
</evidence>
<evidence type="ECO:0000256" key="5">
    <source>
        <dbReference type="ARBA" id="ARBA00022989"/>
    </source>
</evidence>
<dbReference type="AlphaFoldDB" id="A0AAC9LK75"/>
<feature type="transmembrane region" description="Helical" evidence="7">
    <location>
        <begin position="376"/>
        <end position="395"/>
    </location>
</feature>
<dbReference type="EMBL" id="CP016076">
    <property type="protein sequence ID" value="APU17800.1"/>
    <property type="molecule type" value="Genomic_DNA"/>
</dbReference>
<evidence type="ECO:0000256" key="7">
    <source>
        <dbReference type="SAM" id="Phobius"/>
    </source>
</evidence>
<dbReference type="InterPro" id="IPR010290">
    <property type="entry name" value="TM_effector"/>
</dbReference>
<accession>A0AAC9LK75</accession>
<evidence type="ECO:0000256" key="4">
    <source>
        <dbReference type="ARBA" id="ARBA00022692"/>
    </source>
</evidence>
<evidence type="ECO:0000256" key="2">
    <source>
        <dbReference type="ARBA" id="ARBA00022448"/>
    </source>
</evidence>
<gene>
    <name evidence="8" type="ORF">UA74_29040</name>
</gene>
<dbReference type="PANTHER" id="PTHR23513">
    <property type="entry name" value="INTEGRAL MEMBRANE EFFLUX PROTEIN-RELATED"/>
    <property type="match status" value="1"/>
</dbReference>
<keyword evidence="5 7" id="KW-1133">Transmembrane helix</keyword>
<dbReference type="GO" id="GO:0005886">
    <property type="term" value="C:plasma membrane"/>
    <property type="evidence" value="ECO:0007669"/>
    <property type="project" value="UniProtKB-SubCell"/>
</dbReference>
<feature type="transmembrane region" description="Helical" evidence="7">
    <location>
        <begin position="110"/>
        <end position="128"/>
    </location>
</feature>
<protein>
    <submittedName>
        <fullName evidence="8">Arabinose efflux permease family protein</fullName>
    </submittedName>
</protein>
<dbReference type="SUPFAM" id="SSF103473">
    <property type="entry name" value="MFS general substrate transporter"/>
    <property type="match status" value="1"/>
</dbReference>
<keyword evidence="4 7" id="KW-0812">Transmembrane</keyword>
<dbReference type="KEGG" id="acad:UA74_29040"/>
<evidence type="ECO:0000313" key="8">
    <source>
        <dbReference type="EMBL" id="APU17800.1"/>
    </source>
</evidence>
<evidence type="ECO:0000256" key="3">
    <source>
        <dbReference type="ARBA" id="ARBA00022475"/>
    </source>
</evidence>
<evidence type="ECO:0000313" key="9">
    <source>
        <dbReference type="Proteomes" id="UP000185511"/>
    </source>
</evidence>
<organism evidence="8 9">
    <name type="scientific">Actinoalloteichus fjordicus</name>
    <dbReference type="NCBI Taxonomy" id="1612552"/>
    <lineage>
        <taxon>Bacteria</taxon>
        <taxon>Bacillati</taxon>
        <taxon>Actinomycetota</taxon>
        <taxon>Actinomycetes</taxon>
        <taxon>Pseudonocardiales</taxon>
        <taxon>Pseudonocardiaceae</taxon>
        <taxon>Actinoalloteichus</taxon>
    </lineage>
</organism>
<feature type="transmembrane region" description="Helical" evidence="7">
    <location>
        <begin position="290"/>
        <end position="314"/>
    </location>
</feature>
<feature type="transmembrane region" description="Helical" evidence="7">
    <location>
        <begin position="84"/>
        <end position="104"/>
    </location>
</feature>
<proteinExistence type="predicted"/>
<dbReference type="Pfam" id="PF05977">
    <property type="entry name" value="MFS_3"/>
    <property type="match status" value="1"/>
</dbReference>
<name>A0AAC9LK75_9PSEU</name>
<keyword evidence="6 7" id="KW-0472">Membrane</keyword>
<dbReference type="Gene3D" id="1.20.1250.20">
    <property type="entry name" value="MFS general substrate transporter like domains"/>
    <property type="match status" value="1"/>
</dbReference>
<dbReference type="CDD" id="cd06173">
    <property type="entry name" value="MFS_MefA_like"/>
    <property type="match status" value="1"/>
</dbReference>
<keyword evidence="3" id="KW-1003">Cell membrane</keyword>
<dbReference type="InterPro" id="IPR036259">
    <property type="entry name" value="MFS_trans_sf"/>
</dbReference>